<dbReference type="Gene3D" id="1.10.4080.10">
    <property type="entry name" value="ADP-ribosylation/Crystallin J1"/>
    <property type="match status" value="1"/>
</dbReference>
<feature type="binding site" evidence="3">
    <location>
        <position position="53"/>
    </location>
    <ligand>
        <name>Mg(2+)</name>
        <dbReference type="ChEBI" id="CHEBI:18420"/>
        <label>1</label>
    </ligand>
</feature>
<evidence type="ECO:0000256" key="1">
    <source>
        <dbReference type="ARBA" id="ARBA00010702"/>
    </source>
</evidence>
<accession>A0A975F2Z9</accession>
<feature type="binding site" evidence="3">
    <location>
        <position position="54"/>
    </location>
    <ligand>
        <name>Mg(2+)</name>
        <dbReference type="ChEBI" id="CHEBI:18420"/>
        <label>1</label>
    </ligand>
</feature>
<keyword evidence="3" id="KW-0460">Magnesium</keyword>
<dbReference type="Proteomes" id="UP000671908">
    <property type="component" value="Chromosome"/>
</dbReference>
<comment type="cofactor">
    <cofactor evidence="3">
        <name>Mg(2+)</name>
        <dbReference type="ChEBI" id="CHEBI:18420"/>
    </cofactor>
    <text evidence="3">Binds 2 magnesium ions per subunit.</text>
</comment>
<dbReference type="PANTHER" id="PTHR16222:SF24">
    <property type="entry name" value="ADP-RIBOSYLHYDROLASE ARH3"/>
    <property type="match status" value="1"/>
</dbReference>
<reference evidence="4 5" key="1">
    <citation type="journal article" date="2021" name="Microbiol. Resour. Announc.">
        <title>Complete Genome Sequences of Three Human Oral Treponema parvum Isolates.</title>
        <authorList>
            <person name="Zeng H."/>
            <person name="Watt R.M."/>
        </authorList>
    </citation>
    <scope>NUCLEOTIDE SEQUENCE [LARGE SCALE GENOMIC DNA]</scope>
    <source>
        <strain evidence="4 5">ATCC 700770</strain>
    </source>
</reference>
<feature type="binding site" evidence="3">
    <location>
        <position position="265"/>
    </location>
    <ligand>
        <name>Mg(2+)</name>
        <dbReference type="ChEBI" id="CHEBI:18420"/>
        <label>1</label>
    </ligand>
</feature>
<dbReference type="EMBL" id="CP054142">
    <property type="protein sequence ID" value="QTQ13487.1"/>
    <property type="molecule type" value="Genomic_DNA"/>
</dbReference>
<dbReference type="RefSeq" id="WP_210120175.1">
    <property type="nucleotide sequence ID" value="NZ_CP054142.1"/>
</dbReference>
<dbReference type="SUPFAM" id="SSF101478">
    <property type="entry name" value="ADP-ribosylglycohydrolase"/>
    <property type="match status" value="1"/>
</dbReference>
<evidence type="ECO:0000256" key="2">
    <source>
        <dbReference type="ARBA" id="ARBA00022801"/>
    </source>
</evidence>
<evidence type="ECO:0000313" key="5">
    <source>
        <dbReference type="Proteomes" id="UP000671908"/>
    </source>
</evidence>
<comment type="similarity">
    <text evidence="1">Belongs to the ADP-ribosylglycohydrolase family.</text>
</comment>
<sequence length="316" mass="34884">MNSNLHDIVFSTFYGSIAGDALGVPYEFGWRGKFKAETMTGYGAHNQPAGSWSDDTSLTLCLIKNITEYGDSYDLMDKFSDWFEKGKYTPHGKAFDIGRTTQLAVLKYNMGVPPEMCGGTDENSNGNGSLMRIAPIAFTLRAVEDFGKRVQRVKACSRLTHGHPRTVLACVIYIETMIRLFDTDDLEGALQKASQTCLDNLKGTEYENEFQHYKRIFDGSIKDAPIDSIESNGYVVHTLEAALWSCFQNAGVKDAILTAVNLGRDADTVGSIAGSIAGMRCKDPAALPAEWLSVIARKKAIDKLLDDFCECLEMNY</sequence>
<proteinExistence type="inferred from homology"/>
<keyword evidence="5" id="KW-1185">Reference proteome</keyword>
<keyword evidence="2" id="KW-0378">Hydrolase</keyword>
<dbReference type="KEGG" id="tpav:HRQ91_02900"/>
<dbReference type="InterPro" id="IPR005502">
    <property type="entry name" value="Ribosyl_crysJ1"/>
</dbReference>
<dbReference type="InterPro" id="IPR036705">
    <property type="entry name" value="Ribosyl_crysJ1_sf"/>
</dbReference>
<feature type="binding site" evidence="3">
    <location>
        <position position="267"/>
    </location>
    <ligand>
        <name>Mg(2+)</name>
        <dbReference type="ChEBI" id="CHEBI:18420"/>
        <label>1</label>
    </ligand>
</feature>
<keyword evidence="3" id="KW-0479">Metal-binding</keyword>
<feature type="binding site" evidence="3">
    <location>
        <position position="268"/>
    </location>
    <ligand>
        <name>Mg(2+)</name>
        <dbReference type="ChEBI" id="CHEBI:18420"/>
        <label>1</label>
    </ligand>
</feature>
<protein>
    <submittedName>
        <fullName evidence="4">ADP-ribosylglycohydrolase family protein</fullName>
    </submittedName>
</protein>
<dbReference type="Pfam" id="PF03747">
    <property type="entry name" value="ADP_ribosyl_GH"/>
    <property type="match status" value="1"/>
</dbReference>
<dbReference type="GO" id="GO:0046872">
    <property type="term" value="F:metal ion binding"/>
    <property type="evidence" value="ECO:0007669"/>
    <property type="project" value="UniProtKB-KW"/>
</dbReference>
<dbReference type="PANTHER" id="PTHR16222">
    <property type="entry name" value="ADP-RIBOSYLGLYCOHYDROLASE"/>
    <property type="match status" value="1"/>
</dbReference>
<organism evidence="4 5">
    <name type="scientific">Treponema parvum</name>
    <dbReference type="NCBI Taxonomy" id="138851"/>
    <lineage>
        <taxon>Bacteria</taxon>
        <taxon>Pseudomonadati</taxon>
        <taxon>Spirochaetota</taxon>
        <taxon>Spirochaetia</taxon>
        <taxon>Spirochaetales</taxon>
        <taxon>Treponemataceae</taxon>
        <taxon>Treponema</taxon>
    </lineage>
</organism>
<gene>
    <name evidence="4" type="ORF">HRQ91_02900</name>
</gene>
<dbReference type="InterPro" id="IPR050792">
    <property type="entry name" value="ADP-ribosylglycohydrolase"/>
</dbReference>
<feature type="binding site" evidence="3">
    <location>
        <position position="55"/>
    </location>
    <ligand>
        <name>Mg(2+)</name>
        <dbReference type="ChEBI" id="CHEBI:18420"/>
        <label>1</label>
    </ligand>
</feature>
<evidence type="ECO:0000313" key="4">
    <source>
        <dbReference type="EMBL" id="QTQ13487.1"/>
    </source>
</evidence>
<name>A0A975F2Z9_9SPIR</name>
<evidence type="ECO:0000256" key="3">
    <source>
        <dbReference type="PIRSR" id="PIRSR605502-1"/>
    </source>
</evidence>
<dbReference type="AlphaFoldDB" id="A0A975F2Z9"/>
<dbReference type="GO" id="GO:0016787">
    <property type="term" value="F:hydrolase activity"/>
    <property type="evidence" value="ECO:0007669"/>
    <property type="project" value="UniProtKB-KW"/>
</dbReference>